<dbReference type="CDD" id="cd01949">
    <property type="entry name" value="GGDEF"/>
    <property type="match status" value="1"/>
</dbReference>
<evidence type="ECO:0000259" key="3">
    <source>
        <dbReference type="PROSITE" id="PS50113"/>
    </source>
</evidence>
<sequence>MRKTTIWPPIGILLIVIFNVAVFAALERQRRTAVAAIEIEAASTATLIEASVSEFIESSQRTLTGLAQLVSVTGAMVETPRPEVVAALTERRRASPALTAFLAFDAHGDLRLNSQGADFRGGNVADRPYFIHHRDTPSFQPLLGPPLRNRTNGTWIVPLTQRLETPDGRFAGVMLCGISPLHFVDMFDTLANEESTTIILRHVNGAVIASLPNLSTETEIPAPARNDPSIATRRHSSRYPVQVEVEINLETRLAPWRQERNAALVLALCGSVVIGAGAFGLRRQTLRRRQVLADLAETNARLEQRVQERTTQLQTTANRLQSFLSVAQDAVVVIDHQGLITEFNPAAQTLFGYEEDEVIRQSINMLMPPRYAATHDNYLAHARMQPARNVGRGREMVGLRKDCSEFPIELTVGTHRNGDTMIHVGVIRDITERKQAEARLTHLATVDGLTEMLNRTAFLEQGNRLLAESKGAPLAVLMVDADHFKHVNDTHGHAAGDQVLRHLATILRESARGADIAGRMGGEEFALILAQAPGNAAERVANQILNRVRATQVRLSDDCILEFRVSIGIAIGTEADGLEDLLSRADHALYAAKNQGRDRAVLAATD</sequence>
<evidence type="ECO:0000313" key="5">
    <source>
        <dbReference type="EMBL" id="MBR9971858.1"/>
    </source>
</evidence>
<dbReference type="PROSITE" id="PS50113">
    <property type="entry name" value="PAC"/>
    <property type="match status" value="1"/>
</dbReference>
<dbReference type="Pfam" id="PF00990">
    <property type="entry name" value="GGDEF"/>
    <property type="match status" value="1"/>
</dbReference>
<feature type="transmembrane region" description="Helical" evidence="1">
    <location>
        <begin position="262"/>
        <end position="281"/>
    </location>
</feature>
<dbReference type="NCBIfam" id="TIGR00254">
    <property type="entry name" value="GGDEF"/>
    <property type="match status" value="1"/>
</dbReference>
<dbReference type="InterPro" id="IPR000014">
    <property type="entry name" value="PAS"/>
</dbReference>
<dbReference type="PANTHER" id="PTHR44757:SF2">
    <property type="entry name" value="BIOFILM ARCHITECTURE MAINTENANCE PROTEIN MBAA"/>
    <property type="match status" value="1"/>
</dbReference>
<dbReference type="EC" id="2.7.7.65" evidence="5"/>
<dbReference type="CDD" id="cd00130">
    <property type="entry name" value="PAS"/>
    <property type="match status" value="1"/>
</dbReference>
<keyword evidence="1" id="KW-0812">Transmembrane</keyword>
<feature type="domain" description="GGDEF" evidence="4">
    <location>
        <begin position="472"/>
        <end position="605"/>
    </location>
</feature>
<dbReference type="InterPro" id="IPR029787">
    <property type="entry name" value="Nucleotide_cyclase"/>
</dbReference>
<dbReference type="SUPFAM" id="SSF55073">
    <property type="entry name" value="Nucleotide cyclase"/>
    <property type="match status" value="1"/>
</dbReference>
<evidence type="ECO:0000259" key="4">
    <source>
        <dbReference type="PROSITE" id="PS50887"/>
    </source>
</evidence>
<feature type="domain" description="PAS" evidence="2">
    <location>
        <begin position="316"/>
        <end position="368"/>
    </location>
</feature>
<proteinExistence type="predicted"/>
<dbReference type="PANTHER" id="PTHR44757">
    <property type="entry name" value="DIGUANYLATE CYCLASE DGCP"/>
    <property type="match status" value="1"/>
</dbReference>
<dbReference type="InterPro" id="IPR000160">
    <property type="entry name" value="GGDEF_dom"/>
</dbReference>
<dbReference type="CDD" id="cd12914">
    <property type="entry name" value="PDC1_DGC_like"/>
    <property type="match status" value="1"/>
</dbReference>
<dbReference type="GO" id="GO:0052621">
    <property type="term" value="F:diguanylate cyclase activity"/>
    <property type="evidence" value="ECO:0007669"/>
    <property type="project" value="UniProtKB-EC"/>
</dbReference>
<dbReference type="SMART" id="SM00267">
    <property type="entry name" value="GGDEF"/>
    <property type="match status" value="1"/>
</dbReference>
<dbReference type="SUPFAM" id="SSF55785">
    <property type="entry name" value="PYP-like sensor domain (PAS domain)"/>
    <property type="match status" value="1"/>
</dbReference>
<evidence type="ECO:0000313" key="6">
    <source>
        <dbReference type="Proteomes" id="UP000680714"/>
    </source>
</evidence>
<comment type="caution">
    <text evidence="5">The sequence shown here is derived from an EMBL/GenBank/DDBJ whole genome shotgun (WGS) entry which is preliminary data.</text>
</comment>
<dbReference type="EMBL" id="JAGTUF010000006">
    <property type="protein sequence ID" value="MBR9971858.1"/>
    <property type="molecule type" value="Genomic_DNA"/>
</dbReference>
<keyword evidence="5" id="KW-0808">Transferase</keyword>
<keyword evidence="5" id="KW-0548">Nucleotidyltransferase</keyword>
<accession>A0ABS5IDP9</accession>
<dbReference type="InterPro" id="IPR043128">
    <property type="entry name" value="Rev_trsase/Diguanyl_cyclase"/>
</dbReference>
<dbReference type="InterPro" id="IPR013767">
    <property type="entry name" value="PAS_fold"/>
</dbReference>
<dbReference type="Proteomes" id="UP000680714">
    <property type="component" value="Unassembled WGS sequence"/>
</dbReference>
<dbReference type="InterPro" id="IPR052155">
    <property type="entry name" value="Biofilm_reg_signaling"/>
</dbReference>
<evidence type="ECO:0000256" key="1">
    <source>
        <dbReference type="SAM" id="Phobius"/>
    </source>
</evidence>
<keyword evidence="6" id="KW-1185">Reference proteome</keyword>
<evidence type="ECO:0000259" key="2">
    <source>
        <dbReference type="PROSITE" id="PS50112"/>
    </source>
</evidence>
<feature type="transmembrane region" description="Helical" evidence="1">
    <location>
        <begin position="6"/>
        <end position="26"/>
    </location>
</feature>
<dbReference type="PROSITE" id="PS50887">
    <property type="entry name" value="GGDEF"/>
    <property type="match status" value="1"/>
</dbReference>
<name>A0ABS5IDP9_9PROT</name>
<dbReference type="Pfam" id="PF00989">
    <property type="entry name" value="PAS"/>
    <property type="match status" value="1"/>
</dbReference>
<dbReference type="RefSeq" id="WP_211548031.1">
    <property type="nucleotide sequence ID" value="NZ_JAGTUF010000006.1"/>
</dbReference>
<feature type="domain" description="PAC" evidence="3">
    <location>
        <begin position="392"/>
        <end position="442"/>
    </location>
</feature>
<dbReference type="SMART" id="SM00091">
    <property type="entry name" value="PAS"/>
    <property type="match status" value="1"/>
</dbReference>
<gene>
    <name evidence="5" type="ORF">KEC16_09030</name>
</gene>
<dbReference type="Gene3D" id="3.30.450.20">
    <property type="entry name" value="PAS domain"/>
    <property type="match status" value="2"/>
</dbReference>
<organism evidence="5 6">
    <name type="scientific">Magnetospirillum sulfuroxidans</name>
    <dbReference type="NCBI Taxonomy" id="611300"/>
    <lineage>
        <taxon>Bacteria</taxon>
        <taxon>Pseudomonadati</taxon>
        <taxon>Pseudomonadota</taxon>
        <taxon>Alphaproteobacteria</taxon>
        <taxon>Rhodospirillales</taxon>
        <taxon>Rhodospirillaceae</taxon>
        <taxon>Magnetospirillum</taxon>
    </lineage>
</organism>
<dbReference type="NCBIfam" id="TIGR00229">
    <property type="entry name" value="sensory_box"/>
    <property type="match status" value="1"/>
</dbReference>
<dbReference type="InterPro" id="IPR035965">
    <property type="entry name" value="PAS-like_dom_sf"/>
</dbReference>
<keyword evidence="1" id="KW-0472">Membrane</keyword>
<dbReference type="PROSITE" id="PS50112">
    <property type="entry name" value="PAS"/>
    <property type="match status" value="1"/>
</dbReference>
<keyword evidence="1" id="KW-1133">Transmembrane helix</keyword>
<reference evidence="5 6" key="1">
    <citation type="submission" date="2021-04" db="EMBL/GenBank/DDBJ databases">
        <title>Magnetospirillum sulfuroxidans sp. nov., a facultative chemolithoautotrophic sulfur-oxidizing alphaproteobacterium isolated from freshwater sediment and proposals for Paramagetospirillum gen. nov., and Magnetospirillaceae fam. nov.</title>
        <authorList>
            <person name="Koziaeva V."/>
            <person name="Geelhoed J.S."/>
            <person name="Sorokin D.Y."/>
            <person name="Grouzdev D.S."/>
        </authorList>
    </citation>
    <scope>NUCLEOTIDE SEQUENCE [LARGE SCALE GENOMIC DNA]</scope>
    <source>
        <strain evidence="5 6">J10</strain>
    </source>
</reference>
<dbReference type="Gene3D" id="3.30.70.270">
    <property type="match status" value="1"/>
</dbReference>
<dbReference type="InterPro" id="IPR000700">
    <property type="entry name" value="PAS-assoc_C"/>
</dbReference>
<protein>
    <submittedName>
        <fullName evidence="5">Diguanylate cyclase</fullName>
        <ecNumber evidence="5">2.7.7.65</ecNumber>
    </submittedName>
</protein>